<gene>
    <name evidence="2" type="ORF">CFH99_14785</name>
</gene>
<reference evidence="2 3" key="1">
    <citation type="submission" date="2017-06" db="EMBL/GenBank/DDBJ databases">
        <title>Complete Genome Sequence of the Soil Carbazole-Degrading Bacterium Nocardioides aromaticivorans IC177.</title>
        <authorList>
            <person name="Vejarano F."/>
            <person name="Suzuki-Minakuchi C."/>
            <person name="Ohtsubo Y."/>
            <person name="Tsuda M."/>
            <person name="Okada K."/>
            <person name="Nojiri H."/>
        </authorList>
    </citation>
    <scope>NUCLEOTIDE SEQUENCE [LARGE SCALE GENOMIC DNA]</scope>
    <source>
        <strain evidence="2 3">IC177</strain>
    </source>
</reference>
<feature type="region of interest" description="Disordered" evidence="1">
    <location>
        <begin position="23"/>
        <end position="135"/>
    </location>
</feature>
<organism evidence="2 3">
    <name type="scientific">Nocardioides aromaticivorans</name>
    <dbReference type="NCBI Taxonomy" id="200618"/>
    <lineage>
        <taxon>Bacteria</taxon>
        <taxon>Bacillati</taxon>
        <taxon>Actinomycetota</taxon>
        <taxon>Actinomycetes</taxon>
        <taxon>Propionibacteriales</taxon>
        <taxon>Nocardioidaceae</taxon>
        <taxon>Nocardioides</taxon>
    </lineage>
</organism>
<feature type="compositionally biased region" description="Pro residues" evidence="1">
    <location>
        <begin position="97"/>
        <end position="126"/>
    </location>
</feature>
<sequence length="148" mass="15214">MARGIAVGVIAFVVGAWAVGLAIGKDQPAKDRETRPASPESSLTPSEEPSVMGEVVDRPRPSDSATDELTDDPTDDPADVVPAAETDEPADDDPRTPKPSPKPSGSPNPSPSGKPTKTPSPTPSPTGPDCQDLGEVLDCVLAPITTRP</sequence>
<evidence type="ECO:0000256" key="1">
    <source>
        <dbReference type="SAM" id="MobiDB-lite"/>
    </source>
</evidence>
<keyword evidence="3" id="KW-1185">Reference proteome</keyword>
<dbReference type="Proteomes" id="UP000662818">
    <property type="component" value="Chromosome"/>
</dbReference>
<dbReference type="EMBL" id="CP022295">
    <property type="protein sequence ID" value="QSR26894.1"/>
    <property type="molecule type" value="Genomic_DNA"/>
</dbReference>
<evidence type="ECO:0000313" key="3">
    <source>
        <dbReference type="Proteomes" id="UP000662818"/>
    </source>
</evidence>
<accession>A0ABX7PLP1</accession>
<proteinExistence type="predicted"/>
<name>A0ABX7PLP1_9ACTN</name>
<evidence type="ECO:0000313" key="2">
    <source>
        <dbReference type="EMBL" id="QSR26894.1"/>
    </source>
</evidence>
<feature type="compositionally biased region" description="Low complexity" evidence="1">
    <location>
        <begin position="38"/>
        <end position="50"/>
    </location>
</feature>
<feature type="compositionally biased region" description="Acidic residues" evidence="1">
    <location>
        <begin position="65"/>
        <end position="78"/>
    </location>
</feature>
<protein>
    <submittedName>
        <fullName evidence="2">Uncharacterized protein</fullName>
    </submittedName>
</protein>